<dbReference type="AlphaFoldDB" id="A0AAV7MLB4"/>
<reference evidence="1" key="1">
    <citation type="journal article" date="2022" name="bioRxiv">
        <title>Sequencing and chromosome-scale assembly of the giantPleurodeles waltlgenome.</title>
        <authorList>
            <person name="Brown T."/>
            <person name="Elewa A."/>
            <person name="Iarovenko S."/>
            <person name="Subramanian E."/>
            <person name="Araus A.J."/>
            <person name="Petzold A."/>
            <person name="Susuki M."/>
            <person name="Suzuki K.-i.T."/>
            <person name="Hayashi T."/>
            <person name="Toyoda A."/>
            <person name="Oliveira C."/>
            <person name="Osipova E."/>
            <person name="Leigh N.D."/>
            <person name="Simon A."/>
            <person name="Yun M.H."/>
        </authorList>
    </citation>
    <scope>NUCLEOTIDE SEQUENCE</scope>
    <source>
        <strain evidence="1">20211129_DDA</strain>
        <tissue evidence="1">Liver</tissue>
    </source>
</reference>
<protein>
    <submittedName>
        <fullName evidence="1">Uncharacterized protein</fullName>
    </submittedName>
</protein>
<dbReference type="EMBL" id="JANPWB010000013">
    <property type="protein sequence ID" value="KAJ1104565.1"/>
    <property type="molecule type" value="Genomic_DNA"/>
</dbReference>
<accession>A0AAV7MLB4</accession>
<dbReference type="Proteomes" id="UP001066276">
    <property type="component" value="Chromosome 9"/>
</dbReference>
<evidence type="ECO:0000313" key="1">
    <source>
        <dbReference type="EMBL" id="KAJ1104565.1"/>
    </source>
</evidence>
<proteinExistence type="predicted"/>
<comment type="caution">
    <text evidence="1">The sequence shown here is derived from an EMBL/GenBank/DDBJ whole genome shotgun (WGS) entry which is preliminary data.</text>
</comment>
<keyword evidence="2" id="KW-1185">Reference proteome</keyword>
<name>A0AAV7MLB4_PLEWA</name>
<sequence>MSHKEVCIRAGHAYREAFGSLSNPGETCTKPVMHDVCTGVGYTGAADDRATKRVLSEQCSFTNLSNCKSHTVGLSGWARCTTSAVQLHLQTRAESTGRRKAKCISQEQIPGRYGNGQVCIDIQLRERK</sequence>
<organism evidence="1 2">
    <name type="scientific">Pleurodeles waltl</name>
    <name type="common">Iberian ribbed newt</name>
    <dbReference type="NCBI Taxonomy" id="8319"/>
    <lineage>
        <taxon>Eukaryota</taxon>
        <taxon>Metazoa</taxon>
        <taxon>Chordata</taxon>
        <taxon>Craniata</taxon>
        <taxon>Vertebrata</taxon>
        <taxon>Euteleostomi</taxon>
        <taxon>Amphibia</taxon>
        <taxon>Batrachia</taxon>
        <taxon>Caudata</taxon>
        <taxon>Salamandroidea</taxon>
        <taxon>Salamandridae</taxon>
        <taxon>Pleurodelinae</taxon>
        <taxon>Pleurodeles</taxon>
    </lineage>
</organism>
<evidence type="ECO:0000313" key="2">
    <source>
        <dbReference type="Proteomes" id="UP001066276"/>
    </source>
</evidence>
<gene>
    <name evidence="1" type="ORF">NDU88_001975</name>
</gene>